<dbReference type="RefSeq" id="WP_118870691.1">
    <property type="nucleotide sequence ID" value="NZ_CP022760.1"/>
</dbReference>
<protein>
    <submittedName>
        <fullName evidence="2">Uncharacterized protein</fullName>
    </submittedName>
</protein>
<keyword evidence="2" id="KW-0614">Plasmid</keyword>
<reference evidence="2 3" key="1">
    <citation type="submission" date="2017-08" db="EMBL/GenBank/DDBJ databases">
        <title>Genome sequences of Ralstonia solanacearum Species Complex (RSSC) isolated from Potato bacterial wilts in Korea.</title>
        <authorList>
            <person name="Cho H."/>
            <person name="Song E.-S."/>
            <person name="Lee Y.K."/>
            <person name="Lee S."/>
            <person name="Lee S.-W."/>
            <person name="Jo A."/>
            <person name="Kim J.-G."/>
            <person name="Hwang I."/>
        </authorList>
    </citation>
    <scope>NUCLEOTIDE SEQUENCE [LARGE SCALE GENOMIC DNA]</scope>
    <source>
        <strain evidence="2 3">T98</strain>
        <plasmid evidence="2 3">unnamed</plasmid>
    </source>
</reference>
<dbReference type="EMBL" id="CP022760">
    <property type="protein sequence ID" value="AXV84331.1"/>
    <property type="molecule type" value="Genomic_DNA"/>
</dbReference>
<evidence type="ECO:0000256" key="1">
    <source>
        <dbReference type="SAM" id="SignalP"/>
    </source>
</evidence>
<dbReference type="Proteomes" id="UP000261758">
    <property type="component" value="Plasmid unnamed"/>
</dbReference>
<accession>A0AAD0SBI5</accession>
<proteinExistence type="predicted"/>
<sequence length="115" mass="12054">MNISKAIGKTSLALAAATALTLIAGPAHAQLARESFTLALNGKNATSGCVRFFVNGQKDVPVGQTLSLGRVRSDTAFMASVFEKACGGQAVKNVWLTTVSRTADLKNGQQTWTVK</sequence>
<name>A0AAD0SBI5_RALSL</name>
<keyword evidence="1" id="KW-0732">Signal</keyword>
<feature type="chain" id="PRO_5042088309" evidence="1">
    <location>
        <begin position="30"/>
        <end position="115"/>
    </location>
</feature>
<evidence type="ECO:0000313" key="2">
    <source>
        <dbReference type="EMBL" id="AXV84331.1"/>
    </source>
</evidence>
<gene>
    <name evidence="2" type="ORF">CJO77_22790</name>
</gene>
<organism evidence="2 3">
    <name type="scientific">Ralstonia solanacearum</name>
    <name type="common">Pseudomonas solanacearum</name>
    <dbReference type="NCBI Taxonomy" id="305"/>
    <lineage>
        <taxon>Bacteria</taxon>
        <taxon>Pseudomonadati</taxon>
        <taxon>Pseudomonadota</taxon>
        <taxon>Betaproteobacteria</taxon>
        <taxon>Burkholderiales</taxon>
        <taxon>Burkholderiaceae</taxon>
        <taxon>Ralstonia</taxon>
        <taxon>Ralstonia solanacearum species complex</taxon>
    </lineage>
</organism>
<dbReference type="AlphaFoldDB" id="A0AAD0SBI5"/>
<feature type="signal peptide" evidence="1">
    <location>
        <begin position="1"/>
        <end position="29"/>
    </location>
</feature>
<evidence type="ECO:0000313" key="3">
    <source>
        <dbReference type="Proteomes" id="UP000261758"/>
    </source>
</evidence>
<geneLocation type="plasmid" evidence="2 3">
    <name>unnamed</name>
</geneLocation>